<accession>A0A813VGF8</accession>
<dbReference type="Proteomes" id="UP000663852">
    <property type="component" value="Unassembled WGS sequence"/>
</dbReference>
<comment type="caution">
    <text evidence="1">The sequence shown here is derived from an EMBL/GenBank/DDBJ whole genome shotgun (WGS) entry which is preliminary data.</text>
</comment>
<protein>
    <submittedName>
        <fullName evidence="1">Uncharacterized protein</fullName>
    </submittedName>
</protein>
<dbReference type="AlphaFoldDB" id="A0A813VGF8"/>
<sequence length="133" mass="15464">MLSVSISYLSSNSEISQNKTSLQHTSKRNFLLTRASTIQSFIYFKKKRTSSACIHFVNNFRISELDRVIDEKNLGNEQPAHRARFQNIGQMLARRALYDPAFGDSWSNYLEKKRSLFDPAYGEWANTFKRSDE</sequence>
<dbReference type="EMBL" id="CAJNOJ010000020">
    <property type="protein sequence ID" value="CAF0839886.1"/>
    <property type="molecule type" value="Genomic_DNA"/>
</dbReference>
<evidence type="ECO:0000313" key="1">
    <source>
        <dbReference type="EMBL" id="CAF0839886.1"/>
    </source>
</evidence>
<reference evidence="1" key="1">
    <citation type="submission" date="2021-02" db="EMBL/GenBank/DDBJ databases">
        <authorList>
            <person name="Nowell W R."/>
        </authorList>
    </citation>
    <scope>NUCLEOTIDE SEQUENCE</scope>
</reference>
<gene>
    <name evidence="1" type="ORF">EDS130_LOCUS6778</name>
</gene>
<name>A0A813VGF8_ADIRI</name>
<dbReference type="OrthoDB" id="9998906at2759"/>
<evidence type="ECO:0000313" key="2">
    <source>
        <dbReference type="Proteomes" id="UP000663852"/>
    </source>
</evidence>
<organism evidence="1 2">
    <name type="scientific">Adineta ricciae</name>
    <name type="common">Rotifer</name>
    <dbReference type="NCBI Taxonomy" id="249248"/>
    <lineage>
        <taxon>Eukaryota</taxon>
        <taxon>Metazoa</taxon>
        <taxon>Spiralia</taxon>
        <taxon>Gnathifera</taxon>
        <taxon>Rotifera</taxon>
        <taxon>Eurotatoria</taxon>
        <taxon>Bdelloidea</taxon>
        <taxon>Adinetida</taxon>
        <taxon>Adinetidae</taxon>
        <taxon>Adineta</taxon>
    </lineage>
</organism>
<proteinExistence type="predicted"/>